<reference evidence="4" key="1">
    <citation type="submission" date="2022-10" db="EMBL/GenBank/DDBJ databases">
        <authorList>
            <person name="Chen Y."/>
            <person name="Dougan E. K."/>
            <person name="Chan C."/>
            <person name="Rhodes N."/>
            <person name="Thang M."/>
        </authorList>
    </citation>
    <scope>NUCLEOTIDE SEQUENCE</scope>
</reference>
<dbReference type="AlphaFoldDB" id="A0A9P1DLN2"/>
<protein>
    <submittedName>
        <fullName evidence="5">Pentatricopeptide repeat-containing protein At1g62930, chloroplastic</fullName>
    </submittedName>
</protein>
<sequence>MPSRKALAVAGVAGCVWLSSQRGRVLLEGRDVAPVPHVPRSLRVPRLLRRAGGNPRKSLSGALQSTDLWQLEPSPEAEETLPQAPKAQPFSADAVLRMASEGQSQRAGRWLETLLTRNFLELESMVNCFGALAVSYAREGNAGAAMRYLQRIRDVGGTPEAEIFRSLLEAFAEGEEPDPVKTESSLVLLQQMRRAGHAPDLDCCNAVLRSLGLRNNDPAAAARWMKNEMPQLGVEPDVESIEILVEAYFLQGLRKGAASWLAQLRQPSMRLLAMFRDRLLQTDEGEDLRYYLNLPQLGGLRRSRQLVRRLLKKSSPAEAEAWLERCMGDGLEPDRSCFTRIATAWLSQGDAQRSALWFSRMVDAGHMKDEDTAAVLAEELKDASKETDAGKPEAENATMVVLRLAQSGAVTAASTQLLNALAASEDVDGRAFEALLAALSTAGRAEEASEWFRRMIACGIEPGVKACCALVDAWGSRGEAPKAAELLEELEDKGRRLDRFAYTAAVAALADAGDCERAEAWLNRAVARGYGADSAAYNALLKGLVRQRNFHSAEELLGTMRMERLLPNEITFTTILGGHAENGDEDQVKKWLETMKDSQVSPNEVTYEAIIGGLSKHSLQQAEAWFQKMKTEQFQPRVTTYNRLLAGCARARDLAAAQRWFKEMVAKVKSDGVSYRTMMDVCAKVAAPQEALKYLRNMQQRMIKPNVVAWSSLLWACAAKGDSEAAVQGYGLPAVAFGCTLIMK</sequence>
<dbReference type="InterPro" id="IPR051222">
    <property type="entry name" value="PPR/CCM1_RNA-binding"/>
</dbReference>
<dbReference type="Proteomes" id="UP001152797">
    <property type="component" value="Unassembled WGS sequence"/>
</dbReference>
<comment type="caution">
    <text evidence="4">The sequence shown here is derived from an EMBL/GenBank/DDBJ whole genome shotgun (WGS) entry which is preliminary data.</text>
</comment>
<feature type="repeat" description="PPR" evidence="2">
    <location>
        <begin position="637"/>
        <end position="667"/>
    </location>
</feature>
<proteinExistence type="predicted"/>
<reference evidence="5 6" key="2">
    <citation type="submission" date="2024-05" db="EMBL/GenBank/DDBJ databases">
        <authorList>
            <person name="Chen Y."/>
            <person name="Shah S."/>
            <person name="Dougan E. K."/>
            <person name="Thang M."/>
            <person name="Chan C."/>
        </authorList>
    </citation>
    <scope>NUCLEOTIDE SEQUENCE [LARGE SCALE GENOMIC DNA]</scope>
</reference>
<feature type="domain" description="Pentatricopeptide repeat-containing protein-mitochondrial" evidence="3">
    <location>
        <begin position="399"/>
        <end position="519"/>
    </location>
</feature>
<keyword evidence="1" id="KW-0677">Repeat</keyword>
<dbReference type="NCBIfam" id="TIGR00756">
    <property type="entry name" value="PPR"/>
    <property type="match status" value="3"/>
</dbReference>
<keyword evidence="6" id="KW-1185">Reference proteome</keyword>
<gene>
    <name evidence="4" type="ORF">C1SCF055_LOCUS36796</name>
</gene>
<dbReference type="SUPFAM" id="SSF81901">
    <property type="entry name" value="HCP-like"/>
    <property type="match status" value="1"/>
</dbReference>
<dbReference type="Pfam" id="PF13041">
    <property type="entry name" value="PPR_2"/>
    <property type="match status" value="2"/>
</dbReference>
<dbReference type="Pfam" id="PF01535">
    <property type="entry name" value="PPR"/>
    <property type="match status" value="1"/>
</dbReference>
<dbReference type="PANTHER" id="PTHR47942">
    <property type="entry name" value="TETRATRICOPEPTIDE REPEAT (TPR)-LIKE SUPERFAMILY PROTEIN-RELATED"/>
    <property type="match status" value="1"/>
</dbReference>
<dbReference type="Gene3D" id="1.25.40.10">
    <property type="entry name" value="Tetratricopeptide repeat domain"/>
    <property type="match status" value="4"/>
</dbReference>
<evidence type="ECO:0000256" key="1">
    <source>
        <dbReference type="ARBA" id="ARBA00022737"/>
    </source>
</evidence>
<name>A0A9P1DLN2_9DINO</name>
<dbReference type="PANTHER" id="PTHR47942:SF63">
    <property type="entry name" value="PENTATRICOPEPTIDE REPEAT-CONTAINING PROTEIN"/>
    <property type="match status" value="1"/>
</dbReference>
<dbReference type="EMBL" id="CAMXCT020005201">
    <property type="protein sequence ID" value="CAL1165032.1"/>
    <property type="molecule type" value="Genomic_DNA"/>
</dbReference>
<dbReference type="PROSITE" id="PS51375">
    <property type="entry name" value="PPR"/>
    <property type="match status" value="5"/>
</dbReference>
<feature type="repeat" description="PPR" evidence="2">
    <location>
        <begin position="568"/>
        <end position="602"/>
    </location>
</feature>
<dbReference type="InterPro" id="IPR057027">
    <property type="entry name" value="TPR_mt"/>
</dbReference>
<dbReference type="OrthoDB" id="185373at2759"/>
<evidence type="ECO:0000259" key="3">
    <source>
        <dbReference type="Pfam" id="PF23276"/>
    </source>
</evidence>
<evidence type="ECO:0000256" key="2">
    <source>
        <dbReference type="PROSITE-ProRule" id="PRU00708"/>
    </source>
</evidence>
<evidence type="ECO:0000313" key="5">
    <source>
        <dbReference type="EMBL" id="CAL4798969.1"/>
    </source>
</evidence>
<dbReference type="InterPro" id="IPR002885">
    <property type="entry name" value="PPR_rpt"/>
</dbReference>
<dbReference type="InterPro" id="IPR011990">
    <property type="entry name" value="TPR-like_helical_dom_sf"/>
</dbReference>
<dbReference type="Pfam" id="PF23276">
    <property type="entry name" value="TPR_24"/>
    <property type="match status" value="1"/>
</dbReference>
<dbReference type="EMBL" id="CAMXCT010005201">
    <property type="protein sequence ID" value="CAI4011657.1"/>
    <property type="molecule type" value="Genomic_DNA"/>
</dbReference>
<dbReference type="EMBL" id="CAMXCT030005201">
    <property type="protein sequence ID" value="CAL4798969.1"/>
    <property type="molecule type" value="Genomic_DNA"/>
</dbReference>
<feature type="repeat" description="PPR" evidence="2">
    <location>
        <begin position="428"/>
        <end position="462"/>
    </location>
</feature>
<accession>A0A9P1DLN2</accession>
<feature type="repeat" description="PPR" evidence="2">
    <location>
        <begin position="533"/>
        <end position="567"/>
    </location>
</feature>
<feature type="repeat" description="PPR" evidence="2">
    <location>
        <begin position="671"/>
        <end position="705"/>
    </location>
</feature>
<evidence type="ECO:0000313" key="4">
    <source>
        <dbReference type="EMBL" id="CAI4011657.1"/>
    </source>
</evidence>
<organism evidence="4">
    <name type="scientific">Cladocopium goreaui</name>
    <dbReference type="NCBI Taxonomy" id="2562237"/>
    <lineage>
        <taxon>Eukaryota</taxon>
        <taxon>Sar</taxon>
        <taxon>Alveolata</taxon>
        <taxon>Dinophyceae</taxon>
        <taxon>Suessiales</taxon>
        <taxon>Symbiodiniaceae</taxon>
        <taxon>Cladocopium</taxon>
    </lineage>
</organism>
<evidence type="ECO:0000313" key="6">
    <source>
        <dbReference type="Proteomes" id="UP001152797"/>
    </source>
</evidence>